<keyword evidence="10" id="KW-1185">Reference proteome</keyword>
<name>A0A9D5H5U3_9LILI</name>
<dbReference type="Gene3D" id="1.10.630.10">
    <property type="entry name" value="Cytochrome P450"/>
    <property type="match status" value="1"/>
</dbReference>
<dbReference type="GO" id="GO:0016705">
    <property type="term" value="F:oxidoreductase activity, acting on paired donors, with incorporation or reduction of molecular oxygen"/>
    <property type="evidence" value="ECO:0007669"/>
    <property type="project" value="InterPro"/>
</dbReference>
<evidence type="ECO:0000256" key="8">
    <source>
        <dbReference type="ARBA" id="ARBA00023136"/>
    </source>
</evidence>
<dbReference type="OrthoDB" id="1372046at2759"/>
<accession>A0A9D5H5U3</accession>
<evidence type="ECO:0000256" key="4">
    <source>
        <dbReference type="ARBA" id="ARBA00022723"/>
    </source>
</evidence>
<dbReference type="GO" id="GO:0010268">
    <property type="term" value="P:brassinosteroid homeostasis"/>
    <property type="evidence" value="ECO:0007669"/>
    <property type="project" value="TreeGrafter"/>
</dbReference>
<evidence type="ECO:0000313" key="10">
    <source>
        <dbReference type="Proteomes" id="UP001085076"/>
    </source>
</evidence>
<keyword evidence="8" id="KW-0472">Membrane</keyword>
<keyword evidence="6" id="KW-0560">Oxidoreductase</keyword>
<dbReference type="EMBL" id="JAGGNH010000008">
    <property type="protein sequence ID" value="KAJ0964504.1"/>
    <property type="molecule type" value="Genomic_DNA"/>
</dbReference>
<keyword evidence="7" id="KW-0408">Iron</keyword>
<evidence type="ECO:0000256" key="3">
    <source>
        <dbReference type="ARBA" id="ARBA00022692"/>
    </source>
</evidence>
<evidence type="ECO:0000313" key="9">
    <source>
        <dbReference type="EMBL" id="KAJ0964504.1"/>
    </source>
</evidence>
<sequence>MYRFWPSSERNTTSSTSGAEENIIVLDVPFHPFSDSALDSLSSIMSGLIWSRLHMVCRRVVLREIAYALLEAVPQLLNSSAAFELVIGAAMFRTNVMPRVIPPITYIANSEELSSEESVVVQESFDLTPQNVVARFGKIFMTNLLGKPVIISADQELNRFILKNDMRLFELFGWPSSFLHVLEPENDKLMREYDTLVRGIASIPWNLPGSQYQQALESRKEIFKVFDQRMKERRGEKKGDDLLGWVMKNTEYSKEQMFDFILHTLFAGHDTTSRAISLMIYFLEGCPQAIQQLREEHLQVSRLKNQKGKSSLTWDDYKTMEFTKCVINETLRLGNIAGFVQKKAKMDVQYGDPLYGVHAASDLLGCKFALDSLVMGLWMVAEESSGPLGPQEGSLDHSE</sequence>
<evidence type="ECO:0000256" key="6">
    <source>
        <dbReference type="ARBA" id="ARBA00023002"/>
    </source>
</evidence>
<organism evidence="9 10">
    <name type="scientific">Dioscorea zingiberensis</name>
    <dbReference type="NCBI Taxonomy" id="325984"/>
    <lineage>
        <taxon>Eukaryota</taxon>
        <taxon>Viridiplantae</taxon>
        <taxon>Streptophyta</taxon>
        <taxon>Embryophyta</taxon>
        <taxon>Tracheophyta</taxon>
        <taxon>Spermatophyta</taxon>
        <taxon>Magnoliopsida</taxon>
        <taxon>Liliopsida</taxon>
        <taxon>Dioscoreales</taxon>
        <taxon>Dioscoreaceae</taxon>
        <taxon>Dioscorea</taxon>
    </lineage>
</organism>
<dbReference type="Proteomes" id="UP001085076">
    <property type="component" value="Miscellaneous, Linkage group lg08"/>
</dbReference>
<dbReference type="Pfam" id="PF00067">
    <property type="entry name" value="p450"/>
    <property type="match status" value="1"/>
</dbReference>
<dbReference type="AlphaFoldDB" id="A0A9D5H5U3"/>
<keyword evidence="3" id="KW-0812">Transmembrane</keyword>
<evidence type="ECO:0000256" key="7">
    <source>
        <dbReference type="ARBA" id="ARBA00023004"/>
    </source>
</evidence>
<dbReference type="GO" id="GO:0016125">
    <property type="term" value="P:sterol metabolic process"/>
    <property type="evidence" value="ECO:0007669"/>
    <property type="project" value="TreeGrafter"/>
</dbReference>
<dbReference type="PANTHER" id="PTHR24286:SF194">
    <property type="entry name" value="STEROID (22S)-HYDROXYLASE"/>
    <property type="match status" value="1"/>
</dbReference>
<dbReference type="GO" id="GO:0016132">
    <property type="term" value="P:brassinosteroid biosynthetic process"/>
    <property type="evidence" value="ECO:0007669"/>
    <property type="project" value="TreeGrafter"/>
</dbReference>
<comment type="caution">
    <text evidence="9">The sequence shown here is derived from an EMBL/GenBank/DDBJ whole genome shotgun (WGS) entry which is preliminary data.</text>
</comment>
<keyword evidence="4" id="KW-0479">Metal-binding</keyword>
<gene>
    <name evidence="9" type="ORF">J5N97_025642</name>
</gene>
<keyword evidence="5" id="KW-1133">Transmembrane helix</keyword>
<evidence type="ECO:0008006" key="11">
    <source>
        <dbReference type="Google" id="ProtNLM"/>
    </source>
</evidence>
<reference evidence="9" key="1">
    <citation type="submission" date="2021-03" db="EMBL/GenBank/DDBJ databases">
        <authorList>
            <person name="Li Z."/>
            <person name="Yang C."/>
        </authorList>
    </citation>
    <scope>NUCLEOTIDE SEQUENCE</scope>
    <source>
        <strain evidence="9">Dzin_1.0</strain>
        <tissue evidence="9">Leaf</tissue>
    </source>
</reference>
<protein>
    <recommendedName>
        <fullName evidence="11">Cytochrome P450</fullName>
    </recommendedName>
</protein>
<dbReference type="InterPro" id="IPR001128">
    <property type="entry name" value="Cyt_P450"/>
</dbReference>
<dbReference type="InterPro" id="IPR036396">
    <property type="entry name" value="Cyt_P450_sf"/>
</dbReference>
<evidence type="ECO:0000256" key="5">
    <source>
        <dbReference type="ARBA" id="ARBA00022989"/>
    </source>
</evidence>
<dbReference type="PANTHER" id="PTHR24286">
    <property type="entry name" value="CYTOCHROME P450 26"/>
    <property type="match status" value="1"/>
</dbReference>
<comment type="similarity">
    <text evidence="2">Belongs to the cytochrome P450 family.</text>
</comment>
<dbReference type="GO" id="GO:0016020">
    <property type="term" value="C:membrane"/>
    <property type="evidence" value="ECO:0007669"/>
    <property type="project" value="UniProtKB-SubCell"/>
</dbReference>
<dbReference type="GO" id="GO:0020037">
    <property type="term" value="F:heme binding"/>
    <property type="evidence" value="ECO:0007669"/>
    <property type="project" value="InterPro"/>
</dbReference>
<reference evidence="9" key="2">
    <citation type="journal article" date="2022" name="Hortic Res">
        <title>The genome of Dioscorea zingiberensis sheds light on the biosynthesis, origin and evolution of the medicinally important diosgenin saponins.</title>
        <authorList>
            <person name="Li Y."/>
            <person name="Tan C."/>
            <person name="Li Z."/>
            <person name="Guo J."/>
            <person name="Li S."/>
            <person name="Chen X."/>
            <person name="Wang C."/>
            <person name="Dai X."/>
            <person name="Yang H."/>
            <person name="Song W."/>
            <person name="Hou L."/>
            <person name="Xu J."/>
            <person name="Tong Z."/>
            <person name="Xu A."/>
            <person name="Yuan X."/>
            <person name="Wang W."/>
            <person name="Yang Q."/>
            <person name="Chen L."/>
            <person name="Sun Z."/>
            <person name="Wang K."/>
            <person name="Pan B."/>
            <person name="Chen J."/>
            <person name="Bao Y."/>
            <person name="Liu F."/>
            <person name="Qi X."/>
            <person name="Gang D.R."/>
            <person name="Wen J."/>
            <person name="Li J."/>
        </authorList>
    </citation>
    <scope>NUCLEOTIDE SEQUENCE</scope>
    <source>
        <strain evidence="9">Dzin_1.0</strain>
    </source>
</reference>
<dbReference type="GO" id="GO:0004497">
    <property type="term" value="F:monooxygenase activity"/>
    <property type="evidence" value="ECO:0007669"/>
    <property type="project" value="InterPro"/>
</dbReference>
<comment type="subcellular location">
    <subcellularLocation>
        <location evidence="1">Membrane</location>
        <topology evidence="1">Single-pass membrane protein</topology>
    </subcellularLocation>
</comment>
<evidence type="ECO:0000256" key="2">
    <source>
        <dbReference type="ARBA" id="ARBA00010617"/>
    </source>
</evidence>
<dbReference type="GO" id="GO:0005506">
    <property type="term" value="F:iron ion binding"/>
    <property type="evidence" value="ECO:0007669"/>
    <property type="project" value="InterPro"/>
</dbReference>
<proteinExistence type="inferred from homology"/>
<evidence type="ECO:0000256" key="1">
    <source>
        <dbReference type="ARBA" id="ARBA00004167"/>
    </source>
</evidence>
<dbReference type="SUPFAM" id="SSF48264">
    <property type="entry name" value="Cytochrome P450"/>
    <property type="match status" value="1"/>
</dbReference>